<organism evidence="1 2">
    <name type="scientific">Gymnopus androsaceus JB14</name>
    <dbReference type="NCBI Taxonomy" id="1447944"/>
    <lineage>
        <taxon>Eukaryota</taxon>
        <taxon>Fungi</taxon>
        <taxon>Dikarya</taxon>
        <taxon>Basidiomycota</taxon>
        <taxon>Agaricomycotina</taxon>
        <taxon>Agaricomycetes</taxon>
        <taxon>Agaricomycetidae</taxon>
        <taxon>Agaricales</taxon>
        <taxon>Marasmiineae</taxon>
        <taxon>Omphalotaceae</taxon>
        <taxon>Gymnopus</taxon>
    </lineage>
</organism>
<feature type="non-terminal residue" evidence="1">
    <location>
        <position position="58"/>
    </location>
</feature>
<dbReference type="AlphaFoldDB" id="A0A6A4GRQ4"/>
<evidence type="ECO:0000313" key="1">
    <source>
        <dbReference type="EMBL" id="KAE9387990.1"/>
    </source>
</evidence>
<sequence>MIMSLPNEFIDCILHNLSSDRNALELFSCRKAWVVPSQRRIFAKIELDGCLMPRSLHL</sequence>
<dbReference type="Proteomes" id="UP000799118">
    <property type="component" value="Unassembled WGS sequence"/>
</dbReference>
<gene>
    <name evidence="1" type="ORF">BT96DRAFT_927311</name>
</gene>
<evidence type="ECO:0000313" key="2">
    <source>
        <dbReference type="Proteomes" id="UP000799118"/>
    </source>
</evidence>
<proteinExistence type="predicted"/>
<keyword evidence="2" id="KW-1185">Reference proteome</keyword>
<protein>
    <recommendedName>
        <fullName evidence="3">F-box domain-containing protein</fullName>
    </recommendedName>
</protein>
<dbReference type="EMBL" id="ML769768">
    <property type="protein sequence ID" value="KAE9387990.1"/>
    <property type="molecule type" value="Genomic_DNA"/>
</dbReference>
<dbReference type="OrthoDB" id="2788229at2759"/>
<accession>A0A6A4GRQ4</accession>
<reference evidence="1" key="1">
    <citation type="journal article" date="2019" name="Environ. Microbiol.">
        <title>Fungal ecological strategies reflected in gene transcription - a case study of two litter decomposers.</title>
        <authorList>
            <person name="Barbi F."/>
            <person name="Kohler A."/>
            <person name="Barry K."/>
            <person name="Baskaran P."/>
            <person name="Daum C."/>
            <person name="Fauchery L."/>
            <person name="Ihrmark K."/>
            <person name="Kuo A."/>
            <person name="LaButti K."/>
            <person name="Lipzen A."/>
            <person name="Morin E."/>
            <person name="Grigoriev I.V."/>
            <person name="Henrissat B."/>
            <person name="Lindahl B."/>
            <person name="Martin F."/>
        </authorList>
    </citation>
    <scope>NUCLEOTIDE SEQUENCE</scope>
    <source>
        <strain evidence="1">JB14</strain>
    </source>
</reference>
<name>A0A6A4GRQ4_9AGAR</name>
<evidence type="ECO:0008006" key="3">
    <source>
        <dbReference type="Google" id="ProtNLM"/>
    </source>
</evidence>